<dbReference type="HAMAP" id="MF_01506">
    <property type="entry name" value="Tlp"/>
    <property type="match status" value="1"/>
</dbReference>
<dbReference type="Pfam" id="PF19824">
    <property type="entry name" value="Tlp"/>
    <property type="match status" value="1"/>
</dbReference>
<dbReference type="NCBIfam" id="TIGR03090">
    <property type="entry name" value="SASP_tlp"/>
    <property type="match status" value="1"/>
</dbReference>
<evidence type="ECO:0000313" key="3">
    <source>
        <dbReference type="Proteomes" id="UP001596250"/>
    </source>
</evidence>
<dbReference type="EMBL" id="JBHSQV010000180">
    <property type="protein sequence ID" value="MFC5988386.1"/>
    <property type="molecule type" value="Genomic_DNA"/>
</dbReference>
<dbReference type="Proteomes" id="UP001596250">
    <property type="component" value="Unassembled WGS sequence"/>
</dbReference>
<comment type="caution">
    <text evidence="2">The sequence shown here is derived from an EMBL/GenBank/DDBJ whole genome shotgun (WGS) entry which is preliminary data.</text>
</comment>
<reference evidence="3" key="1">
    <citation type="journal article" date="2019" name="Int. J. Syst. Evol. Microbiol.">
        <title>The Global Catalogue of Microorganisms (GCM) 10K type strain sequencing project: providing services to taxonomists for standard genome sequencing and annotation.</title>
        <authorList>
            <consortium name="The Broad Institute Genomics Platform"/>
            <consortium name="The Broad Institute Genome Sequencing Center for Infectious Disease"/>
            <person name="Wu L."/>
            <person name="Ma J."/>
        </authorList>
    </citation>
    <scope>NUCLEOTIDE SEQUENCE [LARGE SCALE GENOMIC DNA]</scope>
    <source>
        <strain evidence="3">CCM 8749</strain>
    </source>
</reference>
<proteinExistence type="inferred from homology"/>
<dbReference type="InterPro" id="IPR017524">
    <property type="entry name" value="SASP_thioredoxin-like"/>
</dbReference>
<accession>A0ABW1ITJ5</accession>
<evidence type="ECO:0000313" key="2">
    <source>
        <dbReference type="EMBL" id="MFC5988386.1"/>
    </source>
</evidence>
<name>A0ABW1ITJ5_9BACL</name>
<evidence type="ECO:0000256" key="1">
    <source>
        <dbReference type="SAM" id="MobiDB-lite"/>
    </source>
</evidence>
<keyword evidence="3" id="KW-1185">Reference proteome</keyword>
<feature type="region of interest" description="Disordered" evidence="1">
    <location>
        <begin position="34"/>
        <end position="77"/>
    </location>
</feature>
<dbReference type="RefSeq" id="WP_379895854.1">
    <property type="nucleotide sequence ID" value="NZ_CBCSCT010000016.1"/>
</dbReference>
<protein>
    <submittedName>
        <fullName evidence="2">Small acid-soluble spore protein Tlp</fullName>
    </submittedName>
</protein>
<feature type="compositionally biased region" description="Basic and acidic residues" evidence="1">
    <location>
        <begin position="52"/>
        <end position="69"/>
    </location>
</feature>
<gene>
    <name evidence="2" type="primary">tlp</name>
    <name evidence="2" type="ORF">ACFPXP_18435</name>
</gene>
<sequence>MAKPDNRADNVERLQSIVDHTVQNLEESKDYVQAHKDHMSQEQLQDIQAKNARREQSLEGLRGELRDEATDQSQLNS</sequence>
<organism evidence="2 3">
    <name type="scientific">Marinicrinis lubricantis</name>
    <dbReference type="NCBI Taxonomy" id="2086470"/>
    <lineage>
        <taxon>Bacteria</taxon>
        <taxon>Bacillati</taxon>
        <taxon>Bacillota</taxon>
        <taxon>Bacilli</taxon>
        <taxon>Bacillales</taxon>
        <taxon>Paenibacillaceae</taxon>
    </lineage>
</organism>